<dbReference type="AlphaFoldDB" id="A0A921IJT7"/>
<reference evidence="3" key="1">
    <citation type="journal article" date="2021" name="PeerJ">
        <title>Extensive microbial diversity within the chicken gut microbiome revealed by metagenomics and culture.</title>
        <authorList>
            <person name="Gilroy R."/>
            <person name="Ravi A."/>
            <person name="Getino M."/>
            <person name="Pursley I."/>
            <person name="Horton D.L."/>
            <person name="Alikhan N.F."/>
            <person name="Baker D."/>
            <person name="Gharbi K."/>
            <person name="Hall N."/>
            <person name="Watson M."/>
            <person name="Adriaenssens E.M."/>
            <person name="Foster-Nyarko E."/>
            <person name="Jarju S."/>
            <person name="Secka A."/>
            <person name="Antonio M."/>
            <person name="Oren A."/>
            <person name="Chaudhuri R.R."/>
            <person name="La Ragione R."/>
            <person name="Hildebrand F."/>
            <person name="Pallen M.J."/>
        </authorList>
    </citation>
    <scope>NUCLEOTIDE SEQUENCE</scope>
    <source>
        <strain evidence="3">ChiBcec21-2208</strain>
    </source>
</reference>
<keyword evidence="1" id="KW-0238">DNA-binding</keyword>
<organism evidence="3 4">
    <name type="scientific">Subdoligranulum variabile</name>
    <dbReference type="NCBI Taxonomy" id="214851"/>
    <lineage>
        <taxon>Bacteria</taxon>
        <taxon>Bacillati</taxon>
        <taxon>Bacillota</taxon>
        <taxon>Clostridia</taxon>
        <taxon>Eubacteriales</taxon>
        <taxon>Oscillospiraceae</taxon>
        <taxon>Subdoligranulum</taxon>
    </lineage>
</organism>
<dbReference type="InterPro" id="IPR001387">
    <property type="entry name" value="Cro/C1-type_HTH"/>
</dbReference>
<sequence>MNNALFGHRLRTYRKEKGLTIEKLAKQVGLSPNYLGDVERGKKLPSMATFICLVNVLDVSADELLKDEVNRADYLVDAEISSRLAGLTPRRRTAVLNILDRILEELPNLNGEAKPDDAK</sequence>
<dbReference type="GO" id="GO:0005829">
    <property type="term" value="C:cytosol"/>
    <property type="evidence" value="ECO:0007669"/>
    <property type="project" value="TreeGrafter"/>
</dbReference>
<evidence type="ECO:0000259" key="2">
    <source>
        <dbReference type="PROSITE" id="PS50943"/>
    </source>
</evidence>
<feature type="domain" description="HTH cro/C1-type" evidence="2">
    <location>
        <begin position="10"/>
        <end position="64"/>
    </location>
</feature>
<name>A0A921IJT7_9FIRM</name>
<dbReference type="SUPFAM" id="SSF47413">
    <property type="entry name" value="lambda repressor-like DNA-binding domains"/>
    <property type="match status" value="1"/>
</dbReference>
<evidence type="ECO:0000313" key="3">
    <source>
        <dbReference type="EMBL" id="HJG27375.1"/>
    </source>
</evidence>
<dbReference type="Gene3D" id="1.10.260.40">
    <property type="entry name" value="lambda repressor-like DNA-binding domains"/>
    <property type="match status" value="1"/>
</dbReference>
<dbReference type="InterPro" id="IPR010982">
    <property type="entry name" value="Lambda_DNA-bd_dom_sf"/>
</dbReference>
<dbReference type="PROSITE" id="PS50943">
    <property type="entry name" value="HTH_CROC1"/>
    <property type="match status" value="1"/>
</dbReference>
<dbReference type="SMART" id="SM00530">
    <property type="entry name" value="HTH_XRE"/>
    <property type="match status" value="1"/>
</dbReference>
<dbReference type="CDD" id="cd00093">
    <property type="entry name" value="HTH_XRE"/>
    <property type="match status" value="1"/>
</dbReference>
<comment type="caution">
    <text evidence="3">The sequence shown here is derived from an EMBL/GenBank/DDBJ whole genome shotgun (WGS) entry which is preliminary data.</text>
</comment>
<dbReference type="EMBL" id="DYVE01000054">
    <property type="protein sequence ID" value="HJG27375.1"/>
    <property type="molecule type" value="Genomic_DNA"/>
</dbReference>
<gene>
    <name evidence="3" type="ORF">K8V20_01835</name>
</gene>
<dbReference type="GO" id="GO:0003700">
    <property type="term" value="F:DNA-binding transcription factor activity"/>
    <property type="evidence" value="ECO:0007669"/>
    <property type="project" value="TreeGrafter"/>
</dbReference>
<dbReference type="Pfam" id="PF01381">
    <property type="entry name" value="HTH_3"/>
    <property type="match status" value="1"/>
</dbReference>
<dbReference type="PANTHER" id="PTHR46797:SF1">
    <property type="entry name" value="METHYLPHOSPHONATE SYNTHASE"/>
    <property type="match status" value="1"/>
</dbReference>
<dbReference type="GO" id="GO:0003677">
    <property type="term" value="F:DNA binding"/>
    <property type="evidence" value="ECO:0007669"/>
    <property type="project" value="UniProtKB-KW"/>
</dbReference>
<protein>
    <submittedName>
        <fullName evidence="3">Helix-turn-helix transcriptional regulator</fullName>
    </submittedName>
</protein>
<dbReference type="InterPro" id="IPR050807">
    <property type="entry name" value="TransReg_Diox_bact_type"/>
</dbReference>
<reference evidence="3" key="2">
    <citation type="submission" date="2021-09" db="EMBL/GenBank/DDBJ databases">
        <authorList>
            <person name="Gilroy R."/>
        </authorList>
    </citation>
    <scope>NUCLEOTIDE SEQUENCE</scope>
    <source>
        <strain evidence="3">ChiBcec21-2208</strain>
    </source>
</reference>
<accession>A0A921IJT7</accession>
<evidence type="ECO:0000313" key="4">
    <source>
        <dbReference type="Proteomes" id="UP000782880"/>
    </source>
</evidence>
<dbReference type="Proteomes" id="UP000782880">
    <property type="component" value="Unassembled WGS sequence"/>
</dbReference>
<evidence type="ECO:0000256" key="1">
    <source>
        <dbReference type="ARBA" id="ARBA00023125"/>
    </source>
</evidence>
<dbReference type="PANTHER" id="PTHR46797">
    <property type="entry name" value="HTH-TYPE TRANSCRIPTIONAL REGULATOR"/>
    <property type="match status" value="1"/>
</dbReference>
<proteinExistence type="predicted"/>